<dbReference type="InterPro" id="IPR014284">
    <property type="entry name" value="RNA_pol_sigma-70_dom"/>
</dbReference>
<dbReference type="Proteomes" id="UP000190852">
    <property type="component" value="Unassembled WGS sequence"/>
</dbReference>
<dbReference type="GO" id="GO:0006352">
    <property type="term" value="P:DNA-templated transcription initiation"/>
    <property type="evidence" value="ECO:0007669"/>
    <property type="project" value="InterPro"/>
</dbReference>
<dbReference type="Gene3D" id="1.10.1740.10">
    <property type="match status" value="1"/>
</dbReference>
<dbReference type="AlphaFoldDB" id="A0A1T4ZWG5"/>
<dbReference type="Pfam" id="PF04542">
    <property type="entry name" value="Sigma70_r2"/>
    <property type="match status" value="1"/>
</dbReference>
<dbReference type="NCBIfam" id="TIGR02937">
    <property type="entry name" value="sigma70-ECF"/>
    <property type="match status" value="1"/>
</dbReference>
<dbReference type="GO" id="GO:0016987">
    <property type="term" value="F:sigma factor activity"/>
    <property type="evidence" value="ECO:0007669"/>
    <property type="project" value="UniProtKB-KW"/>
</dbReference>
<evidence type="ECO:0000259" key="6">
    <source>
        <dbReference type="Pfam" id="PF08281"/>
    </source>
</evidence>
<protein>
    <submittedName>
        <fullName evidence="7">RNA polymerase sigma-70 factor, ECF subfamily</fullName>
    </submittedName>
</protein>
<dbReference type="Gene3D" id="1.10.10.10">
    <property type="entry name" value="Winged helix-like DNA-binding domain superfamily/Winged helix DNA-binding domain"/>
    <property type="match status" value="1"/>
</dbReference>
<dbReference type="PANTHER" id="PTHR43133">
    <property type="entry name" value="RNA POLYMERASE ECF-TYPE SIGMA FACTO"/>
    <property type="match status" value="1"/>
</dbReference>
<dbReference type="SUPFAM" id="SSF88946">
    <property type="entry name" value="Sigma2 domain of RNA polymerase sigma factors"/>
    <property type="match status" value="1"/>
</dbReference>
<keyword evidence="2" id="KW-0805">Transcription regulation</keyword>
<dbReference type="InterPro" id="IPR039425">
    <property type="entry name" value="RNA_pol_sigma-70-like"/>
</dbReference>
<keyword evidence="3" id="KW-0731">Sigma factor</keyword>
<dbReference type="InterPro" id="IPR013324">
    <property type="entry name" value="RNA_pol_sigma_r3/r4-like"/>
</dbReference>
<evidence type="ECO:0000256" key="1">
    <source>
        <dbReference type="ARBA" id="ARBA00010641"/>
    </source>
</evidence>
<evidence type="ECO:0000313" key="8">
    <source>
        <dbReference type="Proteomes" id="UP000190852"/>
    </source>
</evidence>
<dbReference type="Pfam" id="PF08281">
    <property type="entry name" value="Sigma70_r4_2"/>
    <property type="match status" value="1"/>
</dbReference>
<evidence type="ECO:0000256" key="4">
    <source>
        <dbReference type="ARBA" id="ARBA00023163"/>
    </source>
</evidence>
<feature type="domain" description="RNA polymerase sigma-70 region 2" evidence="5">
    <location>
        <begin position="22"/>
        <end position="84"/>
    </location>
</feature>
<dbReference type="InterPro" id="IPR007627">
    <property type="entry name" value="RNA_pol_sigma70_r2"/>
</dbReference>
<reference evidence="8" key="1">
    <citation type="submission" date="2017-02" db="EMBL/GenBank/DDBJ databases">
        <authorList>
            <person name="Varghese N."/>
            <person name="Submissions S."/>
        </authorList>
    </citation>
    <scope>NUCLEOTIDE SEQUENCE [LARGE SCALE GENOMIC DNA]</scope>
    <source>
        <strain evidence="8">DSM 24967</strain>
    </source>
</reference>
<dbReference type="PANTHER" id="PTHR43133:SF46">
    <property type="entry name" value="RNA POLYMERASE SIGMA-70 FACTOR ECF SUBFAMILY"/>
    <property type="match status" value="1"/>
</dbReference>
<proteinExistence type="inferred from homology"/>
<dbReference type="SUPFAM" id="SSF88659">
    <property type="entry name" value="Sigma3 and sigma4 domains of RNA polymerase sigma factors"/>
    <property type="match status" value="1"/>
</dbReference>
<dbReference type="GO" id="GO:0003677">
    <property type="term" value="F:DNA binding"/>
    <property type="evidence" value="ECO:0007669"/>
    <property type="project" value="InterPro"/>
</dbReference>
<dbReference type="InterPro" id="IPR014327">
    <property type="entry name" value="RNA_pol_sigma70_bacteroid"/>
</dbReference>
<gene>
    <name evidence="7" type="ORF">SAMN05660349_00168</name>
</gene>
<evidence type="ECO:0000259" key="5">
    <source>
        <dbReference type="Pfam" id="PF04542"/>
    </source>
</evidence>
<feature type="domain" description="RNA polymerase sigma factor 70 region 4 type 2" evidence="6">
    <location>
        <begin position="120"/>
        <end position="172"/>
    </location>
</feature>
<dbReference type="InterPro" id="IPR036388">
    <property type="entry name" value="WH-like_DNA-bd_sf"/>
</dbReference>
<evidence type="ECO:0000313" key="7">
    <source>
        <dbReference type="EMBL" id="SKB26683.1"/>
    </source>
</evidence>
<dbReference type="InterPro" id="IPR013249">
    <property type="entry name" value="RNA_pol_sigma70_r4_t2"/>
</dbReference>
<organism evidence="7 8">
    <name type="scientific">Parabacteroides chartae</name>
    <dbReference type="NCBI Taxonomy" id="1037355"/>
    <lineage>
        <taxon>Bacteria</taxon>
        <taxon>Pseudomonadati</taxon>
        <taxon>Bacteroidota</taxon>
        <taxon>Bacteroidia</taxon>
        <taxon>Bacteroidales</taxon>
        <taxon>Tannerellaceae</taxon>
        <taxon>Parabacteroides</taxon>
    </lineage>
</organism>
<keyword evidence="4" id="KW-0804">Transcription</keyword>
<comment type="similarity">
    <text evidence="1">Belongs to the sigma-70 factor family. ECF subfamily.</text>
</comment>
<evidence type="ECO:0000256" key="3">
    <source>
        <dbReference type="ARBA" id="ARBA00023082"/>
    </source>
</evidence>
<name>A0A1T4ZWG5_9BACT</name>
<dbReference type="NCBIfam" id="TIGR02985">
    <property type="entry name" value="Sig70_bacteroi1"/>
    <property type="match status" value="1"/>
</dbReference>
<accession>A0A1T4ZWG5</accession>
<dbReference type="EMBL" id="FUYQ01000001">
    <property type="protein sequence ID" value="SKB26683.1"/>
    <property type="molecule type" value="Genomic_DNA"/>
</dbReference>
<dbReference type="RefSeq" id="WP_079681933.1">
    <property type="nucleotide sequence ID" value="NZ_FUYQ01000001.1"/>
</dbReference>
<dbReference type="InterPro" id="IPR013325">
    <property type="entry name" value="RNA_pol_sigma_r2"/>
</dbReference>
<sequence>MLNDLILIGKIKEGDIKAYEGLFRLYYEPLCRYAVTYVNRMEIAEEIVQDLFYIFWKERSKLPVFQSVKAYLYGAVRNRSLQHIEHLLVQDKYREERLNDDTENDFQTPLESLEYKELQERVEKTIQNFPERRQRIFRMHRFEGKKYTEISAELALSVKTIEAEMTKALQTLRKEIDLYIHTR</sequence>
<keyword evidence="8" id="KW-1185">Reference proteome</keyword>
<evidence type="ECO:0000256" key="2">
    <source>
        <dbReference type="ARBA" id="ARBA00023015"/>
    </source>
</evidence>